<evidence type="ECO:0000313" key="2">
    <source>
        <dbReference type="Proteomes" id="UP000609323"/>
    </source>
</evidence>
<evidence type="ECO:0008006" key="3">
    <source>
        <dbReference type="Google" id="ProtNLM"/>
    </source>
</evidence>
<reference evidence="2" key="1">
    <citation type="journal article" date="2019" name="Int. J. Syst. Evol. Microbiol.">
        <title>The Global Catalogue of Microorganisms (GCM) 10K type strain sequencing project: providing services to taxonomists for standard genome sequencing and annotation.</title>
        <authorList>
            <consortium name="The Broad Institute Genomics Platform"/>
            <consortium name="The Broad Institute Genome Sequencing Center for Infectious Disease"/>
            <person name="Wu L."/>
            <person name="Ma J."/>
        </authorList>
    </citation>
    <scope>NUCLEOTIDE SEQUENCE [LARGE SCALE GENOMIC DNA]</scope>
    <source>
        <strain evidence="2">CGMCC 1.15044</strain>
    </source>
</reference>
<proteinExistence type="predicted"/>
<keyword evidence="2" id="KW-1185">Reference proteome</keyword>
<dbReference type="RefSeq" id="WP_094093101.1">
    <property type="nucleotide sequence ID" value="NZ_BMHF01000001.1"/>
</dbReference>
<comment type="caution">
    <text evidence="1">The sequence shown here is derived from an EMBL/GenBank/DDBJ whole genome shotgun (WGS) entry which is preliminary data.</text>
</comment>
<evidence type="ECO:0000313" key="1">
    <source>
        <dbReference type="EMBL" id="GGA25026.1"/>
    </source>
</evidence>
<accession>A0ABQ1FRB9</accession>
<name>A0ABQ1FRB9_9BACL</name>
<dbReference type="Proteomes" id="UP000609323">
    <property type="component" value="Unassembled WGS sequence"/>
</dbReference>
<gene>
    <name evidence="1" type="ORF">GCM10010917_07420</name>
</gene>
<sequence>MKITEWAIVFVLLASPLLWISSVHTDQLREVFLLEQRYNSVLRTAVQDGASRLDINEQPSYEAGYASDKYFRVDKQAGLDALLKTLFLNFNLADDPLGQQAFMLYIPAVVVLEYDGYSIYGVQERKEPDGTALNSAGWFPKKPYAYTDAAGNALSFTLDSRLTLLDQSQGVFLQGSPEELALMTDDPLLKNLQLLDAARRTTIVSSVERDLERILADHNRLAERAGVNYTFTLPRIPDETWNNTIDDAGMLVFLQGIPLGDQFYNNFAFGGGRLLKKEPVIGGIDERTGVKYYYRRNQCGGVYRTEEVFASERDAAASGYFEARCTIGK</sequence>
<organism evidence="1 2">
    <name type="scientific">Paenibacillus physcomitrellae</name>
    <dbReference type="NCBI Taxonomy" id="1619311"/>
    <lineage>
        <taxon>Bacteria</taxon>
        <taxon>Bacillati</taxon>
        <taxon>Bacillota</taxon>
        <taxon>Bacilli</taxon>
        <taxon>Bacillales</taxon>
        <taxon>Paenibacillaceae</taxon>
        <taxon>Paenibacillus</taxon>
    </lineage>
</organism>
<protein>
    <recommendedName>
        <fullName evidence="3">F0F1-type ATP synthase</fullName>
    </recommendedName>
</protein>
<dbReference type="EMBL" id="BMHF01000001">
    <property type="protein sequence ID" value="GGA25026.1"/>
    <property type="molecule type" value="Genomic_DNA"/>
</dbReference>